<accession>A0ABW3NN37</accession>
<evidence type="ECO:0000313" key="3">
    <source>
        <dbReference type="Proteomes" id="UP001597131"/>
    </source>
</evidence>
<feature type="domain" description="DUF6089" evidence="1">
    <location>
        <begin position="4"/>
        <end position="231"/>
    </location>
</feature>
<reference evidence="3" key="1">
    <citation type="journal article" date="2019" name="Int. J. Syst. Evol. Microbiol.">
        <title>The Global Catalogue of Microorganisms (GCM) 10K type strain sequencing project: providing services to taxonomists for standard genome sequencing and annotation.</title>
        <authorList>
            <consortium name="The Broad Institute Genomics Platform"/>
            <consortium name="The Broad Institute Genome Sequencing Center for Infectious Disease"/>
            <person name="Wu L."/>
            <person name="Ma J."/>
        </authorList>
    </citation>
    <scope>NUCLEOTIDE SEQUENCE [LARGE SCALE GENOMIC DNA]</scope>
    <source>
        <strain evidence="3">CCUG 64793</strain>
    </source>
</reference>
<dbReference type="InterPro" id="IPR045743">
    <property type="entry name" value="DUF6089"/>
</dbReference>
<protein>
    <submittedName>
        <fullName evidence="2">DUF6089 family protein</fullName>
    </submittedName>
</protein>
<dbReference type="SUPFAM" id="SSF56925">
    <property type="entry name" value="OMPA-like"/>
    <property type="match status" value="1"/>
</dbReference>
<evidence type="ECO:0000259" key="1">
    <source>
        <dbReference type="Pfam" id="PF19573"/>
    </source>
</evidence>
<dbReference type="InterPro" id="IPR011250">
    <property type="entry name" value="OMP/PagP_B-barrel"/>
</dbReference>
<comment type="caution">
    <text evidence="2">The sequence shown here is derived from an EMBL/GenBank/DDBJ whole genome shotgun (WGS) entry which is preliminary data.</text>
</comment>
<dbReference type="Pfam" id="PF19573">
    <property type="entry name" value="DUF6089"/>
    <property type="match status" value="1"/>
</dbReference>
<proteinExistence type="predicted"/>
<organism evidence="2 3">
    <name type="scientific">Salegentibacter chungangensis</name>
    <dbReference type="NCBI Taxonomy" id="1335724"/>
    <lineage>
        <taxon>Bacteria</taxon>
        <taxon>Pseudomonadati</taxon>
        <taxon>Bacteroidota</taxon>
        <taxon>Flavobacteriia</taxon>
        <taxon>Flavobacteriales</taxon>
        <taxon>Flavobacteriaceae</taxon>
        <taxon>Salegentibacter</taxon>
    </lineage>
</organism>
<evidence type="ECO:0000313" key="2">
    <source>
        <dbReference type="EMBL" id="MFD1094190.1"/>
    </source>
</evidence>
<name>A0ABW3NN37_9FLAO</name>
<dbReference type="EMBL" id="JBHTLI010000001">
    <property type="protein sequence ID" value="MFD1094190.1"/>
    <property type="molecule type" value="Genomic_DNA"/>
</dbReference>
<gene>
    <name evidence="2" type="ORF">ACFQ3Q_00375</name>
</gene>
<sequence>MRYLIAIVLMVVFAADTYSQTFEVGPFVGGANYIGDVGRTNYIYPNTLVAGGLVKWNQSPRHSFRLSVLYANIQANDKKSDDPRRVQRGYSFNNTIFEGSLGIEYTFWHFDLHEGAPQSAPYLYTGLTYFMADHLQLKNGPTGNLVNEGTNWEFAIPMVFGYKETITNFMVAGMEIGARYTFTDNLDGSWPEELLGDRAPDKEFGNTNTKDWYVFTGVYLTFNFGRKPCFSHF</sequence>
<dbReference type="Proteomes" id="UP001597131">
    <property type="component" value="Unassembled WGS sequence"/>
</dbReference>
<keyword evidence="3" id="KW-1185">Reference proteome</keyword>
<dbReference type="RefSeq" id="WP_380741822.1">
    <property type="nucleotide sequence ID" value="NZ_JBHTLI010000001.1"/>
</dbReference>